<keyword evidence="3" id="KW-1185">Reference proteome</keyword>
<keyword evidence="1" id="KW-0812">Transmembrane</keyword>
<feature type="transmembrane region" description="Helical" evidence="1">
    <location>
        <begin position="27"/>
        <end position="46"/>
    </location>
</feature>
<dbReference type="InterPro" id="IPR045938">
    <property type="entry name" value="DUF6358"/>
</dbReference>
<reference evidence="2 3" key="1">
    <citation type="submission" date="2016-10" db="EMBL/GenBank/DDBJ databases">
        <authorList>
            <person name="de Groot N.N."/>
        </authorList>
    </citation>
    <scope>NUCLEOTIDE SEQUENCE [LARGE SCALE GENOMIC DNA]</scope>
    <source>
        <strain evidence="2 3">MP1X4</strain>
    </source>
</reference>
<dbReference type="EMBL" id="LT629740">
    <property type="protein sequence ID" value="SDR90089.1"/>
    <property type="molecule type" value="Genomic_DNA"/>
</dbReference>
<evidence type="ECO:0000313" key="2">
    <source>
        <dbReference type="EMBL" id="SDR90089.1"/>
    </source>
</evidence>
<sequence>MLNLFYNLSIVGSLVLGYLAFDKRSFVLIFLAIFALIFFVMQKIKLLKAIKNLKKP</sequence>
<evidence type="ECO:0000256" key="1">
    <source>
        <dbReference type="SAM" id="Phobius"/>
    </source>
</evidence>
<accession>A0A1H1MVX3</accession>
<keyword evidence="1" id="KW-0472">Membrane</keyword>
<gene>
    <name evidence="2" type="ORF">SAMN05216490_0160</name>
</gene>
<proteinExistence type="predicted"/>
<evidence type="ECO:0000313" key="3">
    <source>
        <dbReference type="Proteomes" id="UP000199679"/>
    </source>
</evidence>
<protein>
    <submittedName>
        <fullName evidence="2">Uncharacterized protein</fullName>
    </submittedName>
</protein>
<dbReference type="Pfam" id="PF19885">
    <property type="entry name" value="DUF6358"/>
    <property type="match status" value="1"/>
</dbReference>
<dbReference type="AlphaFoldDB" id="A0A1H1MVX3"/>
<feature type="transmembrane region" description="Helical" evidence="1">
    <location>
        <begin position="5"/>
        <end position="21"/>
    </location>
</feature>
<name>A0A1H1MVX3_MUCMA</name>
<organism evidence="2 3">
    <name type="scientific">Mucilaginibacter mallensis</name>
    <dbReference type="NCBI Taxonomy" id="652787"/>
    <lineage>
        <taxon>Bacteria</taxon>
        <taxon>Pseudomonadati</taxon>
        <taxon>Bacteroidota</taxon>
        <taxon>Sphingobacteriia</taxon>
        <taxon>Sphingobacteriales</taxon>
        <taxon>Sphingobacteriaceae</taxon>
        <taxon>Mucilaginibacter</taxon>
    </lineage>
</organism>
<keyword evidence="1" id="KW-1133">Transmembrane helix</keyword>
<dbReference type="Proteomes" id="UP000199679">
    <property type="component" value="Chromosome I"/>
</dbReference>
<dbReference type="STRING" id="652787.SAMN05216490_0160"/>